<evidence type="ECO:0000256" key="2">
    <source>
        <dbReference type="SAM" id="SignalP"/>
    </source>
</evidence>
<dbReference type="EMBL" id="JBBJCI010000367">
    <property type="protein sequence ID" value="KAK7232577.1"/>
    <property type="molecule type" value="Genomic_DNA"/>
</dbReference>
<evidence type="ECO:0000313" key="4">
    <source>
        <dbReference type="Proteomes" id="UP001363151"/>
    </source>
</evidence>
<comment type="caution">
    <text evidence="3">The sequence shown here is derived from an EMBL/GenBank/DDBJ whole genome shotgun (WGS) entry which is preliminary data.</text>
</comment>
<feature type="signal peptide" evidence="2">
    <location>
        <begin position="1"/>
        <end position="18"/>
    </location>
</feature>
<dbReference type="Proteomes" id="UP001363151">
    <property type="component" value="Unassembled WGS sequence"/>
</dbReference>
<evidence type="ECO:0000313" key="3">
    <source>
        <dbReference type="EMBL" id="KAK7232577.1"/>
    </source>
</evidence>
<feature type="chain" id="PRO_5045594048" description="Protein kinase domain-containing protein" evidence="2">
    <location>
        <begin position="19"/>
        <end position="356"/>
    </location>
</feature>
<evidence type="ECO:0000256" key="1">
    <source>
        <dbReference type="SAM" id="MobiDB-lite"/>
    </source>
</evidence>
<reference evidence="3 4" key="1">
    <citation type="submission" date="2024-03" db="EMBL/GenBank/DDBJ databases">
        <title>Aureococcus anophagefferens CCMP1851 and Kratosvirus quantuckense: Draft genome of a second virus-susceptible host strain in the model system.</title>
        <authorList>
            <person name="Chase E."/>
            <person name="Truchon A.R."/>
            <person name="Schepens W."/>
            <person name="Wilhelm S.W."/>
        </authorList>
    </citation>
    <scope>NUCLEOTIDE SEQUENCE [LARGE SCALE GENOMIC DNA]</scope>
    <source>
        <strain evidence="3 4">CCMP1851</strain>
    </source>
</reference>
<sequence length="356" mass="38827">MMLLASVALALLAPGGGARSTTAPALERLRLIDAWLTGRSAGPPAHWRVRSPRDLTDDHEILVESKQKEVNASWLAPATANATLVPVVVKALRKAGPFAFAHRESDIAYFELLYLEFLRGEAGIPVLYGGWTTPSHVVWVTSNGGRPVAQGRGTRRVPAMFPAQYNQLARDAPLALAKAWFKCFRSFGERGGFVLTDFKPEQFTFDDRGHIYLVDGPAPNSGPSPTSRGATSQNPDLEPGKPWSCEDNTAAMCGRRTYKYHHCPVGKSGGYCQDQDDGGPLSAPELTECRNGTCAAFDWRVHVYDVAAKSWLLPRIIRMAADRDAAKKLKALAATMTAADPRDRPTFDALLRRLAA</sequence>
<feature type="compositionally biased region" description="Polar residues" evidence="1">
    <location>
        <begin position="221"/>
        <end position="235"/>
    </location>
</feature>
<keyword evidence="2" id="KW-0732">Signal</keyword>
<organism evidence="3 4">
    <name type="scientific">Aureococcus anophagefferens</name>
    <name type="common">Harmful bloom alga</name>
    <dbReference type="NCBI Taxonomy" id="44056"/>
    <lineage>
        <taxon>Eukaryota</taxon>
        <taxon>Sar</taxon>
        <taxon>Stramenopiles</taxon>
        <taxon>Ochrophyta</taxon>
        <taxon>Pelagophyceae</taxon>
        <taxon>Pelagomonadales</taxon>
        <taxon>Pelagomonadaceae</taxon>
        <taxon>Aureococcus</taxon>
    </lineage>
</organism>
<keyword evidence="4" id="KW-1185">Reference proteome</keyword>
<accession>A0ABR1FKK5</accession>
<gene>
    <name evidence="3" type="ORF">SO694_00035054</name>
</gene>
<name>A0ABR1FKK5_AURAN</name>
<feature type="region of interest" description="Disordered" evidence="1">
    <location>
        <begin position="214"/>
        <end position="243"/>
    </location>
</feature>
<protein>
    <recommendedName>
        <fullName evidence="5">Protein kinase domain-containing protein</fullName>
    </recommendedName>
</protein>
<proteinExistence type="predicted"/>
<evidence type="ECO:0008006" key="5">
    <source>
        <dbReference type="Google" id="ProtNLM"/>
    </source>
</evidence>